<organism evidence="7 8">
    <name type="scientific">Chryseobacterium piscicola</name>
    <dbReference type="NCBI Taxonomy" id="551459"/>
    <lineage>
        <taxon>Bacteria</taxon>
        <taxon>Pseudomonadati</taxon>
        <taxon>Bacteroidota</taxon>
        <taxon>Flavobacteriia</taxon>
        <taxon>Flavobacteriales</taxon>
        <taxon>Weeksellaceae</taxon>
        <taxon>Chryseobacterium group</taxon>
        <taxon>Chryseobacterium</taxon>
    </lineage>
</organism>
<dbReference type="SUPFAM" id="SSF51569">
    <property type="entry name" value="Aldolase"/>
    <property type="match status" value="1"/>
</dbReference>
<dbReference type="AlphaFoldDB" id="A0A1N7MMF9"/>
<reference evidence="6 9" key="1">
    <citation type="submission" date="2016-11" db="EMBL/GenBank/DDBJ databases">
        <title>Whole genomes of Flavobacteriaceae.</title>
        <authorList>
            <person name="Stine C."/>
            <person name="Li C."/>
            <person name="Tadesse D."/>
        </authorList>
    </citation>
    <scope>NUCLEOTIDE SEQUENCE [LARGE SCALE GENOMIC DNA]</scope>
    <source>
        <strain evidence="6 9">DSM 21068</strain>
    </source>
</reference>
<evidence type="ECO:0000256" key="2">
    <source>
        <dbReference type="ARBA" id="ARBA00006906"/>
    </source>
</evidence>
<dbReference type="CDD" id="cd00452">
    <property type="entry name" value="KDPG_aldolase"/>
    <property type="match status" value="1"/>
</dbReference>
<protein>
    <submittedName>
        <fullName evidence="7">2-dehydro-3-deoxyphosphogluconate aldolase / (4S)-4-hydroxy-2-oxoglutarate aldolase</fullName>
    </submittedName>
    <submittedName>
        <fullName evidence="6">Bifunctional 4-hydroxy-2-oxoglutarate aldolase/2-dehydro-3-deoxy-phosphogluconate aldolase</fullName>
    </submittedName>
</protein>
<name>A0A1N7MMF9_9FLAO</name>
<comment type="similarity">
    <text evidence="2">Belongs to the KHG/KDPG aldolase family.</text>
</comment>
<evidence type="ECO:0000313" key="9">
    <source>
        <dbReference type="Proteomes" id="UP000238314"/>
    </source>
</evidence>
<evidence type="ECO:0000256" key="4">
    <source>
        <dbReference type="ARBA" id="ARBA00023239"/>
    </source>
</evidence>
<keyword evidence="4" id="KW-0456">Lyase</keyword>
<dbReference type="Proteomes" id="UP000238314">
    <property type="component" value="Unassembled WGS sequence"/>
</dbReference>
<evidence type="ECO:0000256" key="5">
    <source>
        <dbReference type="ARBA" id="ARBA00023277"/>
    </source>
</evidence>
<dbReference type="InterPro" id="IPR000887">
    <property type="entry name" value="Aldlse_KDPG_KHG"/>
</dbReference>
<dbReference type="OrthoDB" id="9802667at2"/>
<reference evidence="7" key="2">
    <citation type="submission" date="2017-01" db="EMBL/GenBank/DDBJ databases">
        <authorList>
            <person name="Mah S.A."/>
            <person name="Swanson W.J."/>
            <person name="Moy G.W."/>
            <person name="Vacquier V.D."/>
        </authorList>
    </citation>
    <scope>NUCLEOTIDE SEQUENCE [LARGE SCALE GENOMIC DNA]</scope>
    <source>
        <strain evidence="7">DSM 21068</strain>
    </source>
</reference>
<dbReference type="EMBL" id="MUGO01000025">
    <property type="protein sequence ID" value="PQA90314.1"/>
    <property type="molecule type" value="Genomic_DNA"/>
</dbReference>
<evidence type="ECO:0000313" key="7">
    <source>
        <dbReference type="EMBL" id="SIS87232.1"/>
    </source>
</evidence>
<dbReference type="GO" id="GO:0016829">
    <property type="term" value="F:lyase activity"/>
    <property type="evidence" value="ECO:0007669"/>
    <property type="project" value="UniProtKB-KW"/>
</dbReference>
<comment type="pathway">
    <text evidence="1">Carbohydrate acid metabolism.</text>
</comment>
<dbReference type="Pfam" id="PF01081">
    <property type="entry name" value="Aldolase"/>
    <property type="match status" value="1"/>
</dbReference>
<evidence type="ECO:0000313" key="8">
    <source>
        <dbReference type="Proteomes" id="UP000186246"/>
    </source>
</evidence>
<evidence type="ECO:0000256" key="1">
    <source>
        <dbReference type="ARBA" id="ARBA00004761"/>
    </source>
</evidence>
<dbReference type="PANTHER" id="PTHR30246">
    <property type="entry name" value="2-KETO-3-DEOXY-6-PHOSPHOGLUCONATE ALDOLASE"/>
    <property type="match status" value="1"/>
</dbReference>
<evidence type="ECO:0000256" key="3">
    <source>
        <dbReference type="ARBA" id="ARBA00011233"/>
    </source>
</evidence>
<proteinExistence type="inferred from homology"/>
<accession>A0A1N7MMF9</accession>
<dbReference type="STRING" id="551459.SAMN05421796_10554"/>
<dbReference type="InterPro" id="IPR013785">
    <property type="entry name" value="Aldolase_TIM"/>
</dbReference>
<keyword evidence="5" id="KW-0119">Carbohydrate metabolism</keyword>
<reference evidence="8" key="3">
    <citation type="submission" date="2017-01" db="EMBL/GenBank/DDBJ databases">
        <authorList>
            <person name="Varghese N."/>
            <person name="Submissions S."/>
        </authorList>
    </citation>
    <scope>NUCLEOTIDE SEQUENCE [LARGE SCALE GENOMIC DNA]</scope>
    <source>
        <strain evidence="8">DSM 21068</strain>
    </source>
</reference>
<keyword evidence="9" id="KW-1185">Reference proteome</keyword>
<dbReference type="RefSeq" id="WP_076451725.1">
    <property type="nucleotide sequence ID" value="NZ_FTOJ01000005.1"/>
</dbReference>
<comment type="subunit">
    <text evidence="3">Homotrimer.</text>
</comment>
<sequence>MTKIQLVTNTIINQGALPLYYNADETVTLEILRSLYKAGIRAVEYTSRGEAALSNFTKMVEVRNAEMPEMLLGIGTIKNVQQAKEYYMAGADFFISPGFVADVAAFLIPKDVLYSPGCMTPTEIIAAETAGVTFIKLFPGNALGPGFMSAIKDIFPNLKFMPTGGVDTTKESIDSWFKAGVSAVGMGSKLVSKELMLAKDYATIESETKKVLDIIQTLKQIN</sequence>
<dbReference type="PANTHER" id="PTHR30246:SF1">
    <property type="entry name" value="2-DEHYDRO-3-DEOXY-6-PHOSPHOGALACTONATE ALDOLASE-RELATED"/>
    <property type="match status" value="1"/>
</dbReference>
<dbReference type="Proteomes" id="UP000186246">
    <property type="component" value="Unassembled WGS sequence"/>
</dbReference>
<dbReference type="Gene3D" id="3.20.20.70">
    <property type="entry name" value="Aldolase class I"/>
    <property type="match status" value="1"/>
</dbReference>
<evidence type="ECO:0000313" key="6">
    <source>
        <dbReference type="EMBL" id="PQA90314.1"/>
    </source>
</evidence>
<gene>
    <name evidence="6" type="ORF">B0A70_14850</name>
    <name evidence="7" type="ORF">SAMN05421796_10554</name>
</gene>
<dbReference type="EMBL" id="FTOJ01000005">
    <property type="protein sequence ID" value="SIS87232.1"/>
    <property type="molecule type" value="Genomic_DNA"/>
</dbReference>